<organism evidence="7 8">
    <name type="scientific">Nitrosomonas eutropha</name>
    <dbReference type="NCBI Taxonomy" id="916"/>
    <lineage>
        <taxon>Bacteria</taxon>
        <taxon>Pseudomonadati</taxon>
        <taxon>Pseudomonadota</taxon>
        <taxon>Betaproteobacteria</taxon>
        <taxon>Nitrosomonadales</taxon>
        <taxon>Nitrosomonadaceae</taxon>
        <taxon>Nitrosomonas</taxon>
    </lineage>
</organism>
<protein>
    <submittedName>
        <fullName evidence="7">O-antigen ligase-like membrane protein</fullName>
    </submittedName>
</protein>
<dbReference type="InterPro" id="IPR007016">
    <property type="entry name" value="O-antigen_ligase-rel_domated"/>
</dbReference>
<evidence type="ECO:0000256" key="5">
    <source>
        <dbReference type="SAM" id="Phobius"/>
    </source>
</evidence>
<feature type="transmembrane region" description="Helical" evidence="5">
    <location>
        <begin position="160"/>
        <end position="185"/>
    </location>
</feature>
<dbReference type="PANTHER" id="PTHR37422">
    <property type="entry name" value="TEICHURONIC ACID BIOSYNTHESIS PROTEIN TUAE"/>
    <property type="match status" value="1"/>
</dbReference>
<evidence type="ECO:0000259" key="6">
    <source>
        <dbReference type="Pfam" id="PF04932"/>
    </source>
</evidence>
<comment type="subcellular location">
    <subcellularLocation>
        <location evidence="1">Membrane</location>
        <topology evidence="1">Multi-pass membrane protein</topology>
    </subcellularLocation>
</comment>
<feature type="transmembrane region" description="Helical" evidence="5">
    <location>
        <begin position="358"/>
        <end position="378"/>
    </location>
</feature>
<feature type="transmembrane region" description="Helical" evidence="5">
    <location>
        <begin position="230"/>
        <end position="247"/>
    </location>
</feature>
<feature type="transmembrane region" description="Helical" evidence="5">
    <location>
        <begin position="205"/>
        <end position="223"/>
    </location>
</feature>
<dbReference type="PANTHER" id="PTHR37422:SF13">
    <property type="entry name" value="LIPOPOLYSACCHARIDE BIOSYNTHESIS PROTEIN PA4999-RELATED"/>
    <property type="match status" value="1"/>
</dbReference>
<feature type="transmembrane region" description="Helical" evidence="5">
    <location>
        <begin position="459"/>
        <end position="478"/>
    </location>
</feature>
<feature type="transmembrane region" description="Helical" evidence="5">
    <location>
        <begin position="35"/>
        <end position="55"/>
    </location>
</feature>
<evidence type="ECO:0000313" key="7">
    <source>
        <dbReference type="EMBL" id="PXV75246.1"/>
    </source>
</evidence>
<keyword evidence="2 5" id="KW-0812">Transmembrane</keyword>
<dbReference type="InterPro" id="IPR051533">
    <property type="entry name" value="WaaL-like"/>
</dbReference>
<feature type="transmembrane region" description="Helical" evidence="5">
    <location>
        <begin position="67"/>
        <end position="89"/>
    </location>
</feature>
<evidence type="ECO:0000256" key="2">
    <source>
        <dbReference type="ARBA" id="ARBA00022692"/>
    </source>
</evidence>
<evidence type="ECO:0000256" key="4">
    <source>
        <dbReference type="ARBA" id="ARBA00023136"/>
    </source>
</evidence>
<dbReference type="Pfam" id="PF04932">
    <property type="entry name" value="Wzy_C"/>
    <property type="match status" value="1"/>
</dbReference>
<evidence type="ECO:0000313" key="8">
    <source>
        <dbReference type="Proteomes" id="UP000247780"/>
    </source>
</evidence>
<feature type="transmembrane region" description="Helical" evidence="5">
    <location>
        <begin position="127"/>
        <end position="148"/>
    </location>
</feature>
<feature type="transmembrane region" description="Helical" evidence="5">
    <location>
        <begin position="101"/>
        <end position="121"/>
    </location>
</feature>
<dbReference type="RefSeq" id="WP_011634878.1">
    <property type="nucleotide sequence ID" value="NZ_QICQ01000038.1"/>
</dbReference>
<feature type="transmembrane region" description="Helical" evidence="5">
    <location>
        <begin position="253"/>
        <end position="270"/>
    </location>
</feature>
<keyword evidence="4 5" id="KW-0472">Membrane</keyword>
<dbReference type="EMBL" id="QICQ01000038">
    <property type="protein sequence ID" value="PXV75246.1"/>
    <property type="molecule type" value="Genomic_DNA"/>
</dbReference>
<comment type="caution">
    <text evidence="7">The sequence shown here is derived from an EMBL/GenBank/DDBJ whole genome shotgun (WGS) entry which is preliminary data.</text>
</comment>
<keyword evidence="8" id="KW-1185">Reference proteome</keyword>
<accession>A0ABX5M4Y3</accession>
<feature type="transmembrane region" description="Helical" evidence="5">
    <location>
        <begin position="399"/>
        <end position="417"/>
    </location>
</feature>
<gene>
    <name evidence="7" type="ORF">C8R14_1384</name>
</gene>
<reference evidence="7 8" key="1">
    <citation type="submission" date="2018-04" db="EMBL/GenBank/DDBJ databases">
        <title>Active sludge and wastewater microbial communities from Klosterneuburg, Austria.</title>
        <authorList>
            <person name="Wagner M."/>
        </authorList>
    </citation>
    <scope>NUCLEOTIDE SEQUENCE [LARGE SCALE GENOMIC DNA]</scope>
    <source>
        <strain evidence="7 8">Nm 57</strain>
    </source>
</reference>
<proteinExistence type="predicted"/>
<keyword evidence="3 5" id="KW-1133">Transmembrane helix</keyword>
<dbReference type="Proteomes" id="UP000247780">
    <property type="component" value="Unassembled WGS sequence"/>
</dbReference>
<feature type="domain" description="O-antigen ligase-related" evidence="6">
    <location>
        <begin position="237"/>
        <end position="372"/>
    </location>
</feature>
<sequence length="515" mass="55995">MGKAMVDGQSNFLPHSLLYATTPGQKNRIVWPYRIANLLMIATLALVSTLPLVVWLENTHWHDQQRIGQILMLTITVIAALLVFGLGRLRAPLLLSHTNRRLLVLVIVVAGVSAYLAHQPLWAFTELALGVASLGLAWLVASLRRLYAVQNTGGHTVDRILLATLFFICAGLVARFDVSYLAAITNGEGILDAWLLVDGFSNPRFFGQFLTLALPLLAVPLLVEGNLRRYALVAGVLIVLVWTTAIVSGTRGTWLGLACATAVLACIGPIGRRWAMLHVAAACVGVVLTWVMMTVIPAALDMSVAHHAASKLTTSLSLRDIIWIQAIEEALNHPLLGIGPMQLADLPNGVAAHPHQAWLQWVAELGLPSAVLVTWLVMRGIGRLVPVLRARAQSMQEQDVLRLCLAASIIAALTQAMVDGVLVMPYSQLWLALLAGWLIGLQPQAVSPGSVTFAPRRMFFSWLAILAAAVALLGFVVVRDYPDLEQREEIYAKTFGSHLQPRFWSQGIIALDANK</sequence>
<evidence type="ECO:0000256" key="1">
    <source>
        <dbReference type="ARBA" id="ARBA00004141"/>
    </source>
</evidence>
<feature type="transmembrane region" description="Helical" evidence="5">
    <location>
        <begin position="277"/>
        <end position="300"/>
    </location>
</feature>
<evidence type="ECO:0000256" key="3">
    <source>
        <dbReference type="ARBA" id="ARBA00022989"/>
    </source>
</evidence>
<name>A0ABX5M4Y3_9PROT</name>